<evidence type="ECO:0000259" key="1">
    <source>
        <dbReference type="PROSITE" id="PS50853"/>
    </source>
</evidence>
<accession>A0ABD0LCG5</accession>
<protein>
    <recommendedName>
        <fullName evidence="1">Fibronectin type-III domain-containing protein</fullName>
    </recommendedName>
</protein>
<name>A0ABD0LCG5_9CAEN</name>
<dbReference type="SMART" id="SM00060">
    <property type="entry name" value="FN3"/>
    <property type="match status" value="2"/>
</dbReference>
<feature type="non-terminal residue" evidence="2">
    <location>
        <position position="282"/>
    </location>
</feature>
<dbReference type="SUPFAM" id="SSF49265">
    <property type="entry name" value="Fibronectin type III"/>
    <property type="match status" value="1"/>
</dbReference>
<dbReference type="CDD" id="cd00063">
    <property type="entry name" value="FN3"/>
    <property type="match status" value="2"/>
</dbReference>
<dbReference type="GO" id="GO:0016020">
    <property type="term" value="C:membrane"/>
    <property type="evidence" value="ECO:0007669"/>
    <property type="project" value="UniProtKB-SubCell"/>
</dbReference>
<dbReference type="Pfam" id="PF00041">
    <property type="entry name" value="fn3"/>
    <property type="match status" value="2"/>
</dbReference>
<comment type="caution">
    <text evidence="2">The sequence shown here is derived from an EMBL/GenBank/DDBJ whole genome shotgun (WGS) entry which is preliminary data.</text>
</comment>
<proteinExistence type="predicted"/>
<dbReference type="InterPro" id="IPR003961">
    <property type="entry name" value="FN3_dom"/>
</dbReference>
<evidence type="ECO:0000313" key="3">
    <source>
        <dbReference type="Proteomes" id="UP001519460"/>
    </source>
</evidence>
<sequence>AGEVSQLTVPDTGSRWIRVTWLKPGTPNGVIKGYTVRVNRESSPSDCVTGVSITCADCTYNETRLRPNTSDCDQDLTVITKTPAELADESHVLDVNITGLLPDVTYDVHVIAFNQKGSGMKTDSQANTTQEAAVNLVSLMATSSTLNELTVSWTPGLRTGPTNYNVTWEEETSVGSNQFTLINSAIVSDYDTRQYTISGLLNYWKYQVTVFAFTTLGSSPQPTVTQARTLDSPRVEVLHRNSNLHFLSEYQELLDSRTGHFTTDVGKLEINMMKNRYPAILP</sequence>
<feature type="non-terminal residue" evidence="2">
    <location>
        <position position="1"/>
    </location>
</feature>
<dbReference type="PANTHER" id="PTHR46957">
    <property type="entry name" value="CYTOKINE RECEPTOR"/>
    <property type="match status" value="1"/>
</dbReference>
<evidence type="ECO:0000313" key="2">
    <source>
        <dbReference type="EMBL" id="KAK7497234.1"/>
    </source>
</evidence>
<dbReference type="EMBL" id="JACVVK020000060">
    <property type="protein sequence ID" value="KAK7497234.1"/>
    <property type="molecule type" value="Genomic_DNA"/>
</dbReference>
<dbReference type="PROSITE" id="PS50853">
    <property type="entry name" value="FN3"/>
    <property type="match status" value="2"/>
</dbReference>
<dbReference type="Gene3D" id="2.60.40.10">
    <property type="entry name" value="Immunoglobulins"/>
    <property type="match status" value="3"/>
</dbReference>
<organism evidence="2 3">
    <name type="scientific">Batillaria attramentaria</name>
    <dbReference type="NCBI Taxonomy" id="370345"/>
    <lineage>
        <taxon>Eukaryota</taxon>
        <taxon>Metazoa</taxon>
        <taxon>Spiralia</taxon>
        <taxon>Lophotrochozoa</taxon>
        <taxon>Mollusca</taxon>
        <taxon>Gastropoda</taxon>
        <taxon>Caenogastropoda</taxon>
        <taxon>Sorbeoconcha</taxon>
        <taxon>Cerithioidea</taxon>
        <taxon>Batillariidae</taxon>
        <taxon>Batillaria</taxon>
    </lineage>
</organism>
<keyword evidence="3" id="KW-1185">Reference proteome</keyword>
<dbReference type="InterPro" id="IPR036116">
    <property type="entry name" value="FN3_sf"/>
</dbReference>
<dbReference type="AlphaFoldDB" id="A0ABD0LCG5"/>
<gene>
    <name evidence="2" type="ORF">BaRGS_00011528</name>
</gene>
<dbReference type="InterPro" id="IPR013783">
    <property type="entry name" value="Ig-like_fold"/>
</dbReference>
<feature type="domain" description="Fibronectin type-III" evidence="1">
    <location>
        <begin position="132"/>
        <end position="232"/>
    </location>
</feature>
<dbReference type="PANTHER" id="PTHR46957:SF3">
    <property type="entry name" value="CYTOKINE RECEPTOR"/>
    <property type="match status" value="1"/>
</dbReference>
<feature type="domain" description="Fibronectin type-III" evidence="1">
    <location>
        <begin position="3"/>
        <end position="103"/>
    </location>
</feature>
<dbReference type="Proteomes" id="UP001519460">
    <property type="component" value="Unassembled WGS sequence"/>
</dbReference>
<dbReference type="InterPro" id="IPR050713">
    <property type="entry name" value="RTP_Phos/Ushers"/>
</dbReference>
<reference evidence="2 3" key="1">
    <citation type="journal article" date="2023" name="Sci. Data">
        <title>Genome assembly of the Korean intertidal mud-creeper Batillaria attramentaria.</title>
        <authorList>
            <person name="Patra A.K."/>
            <person name="Ho P.T."/>
            <person name="Jun S."/>
            <person name="Lee S.J."/>
            <person name="Kim Y."/>
            <person name="Won Y.J."/>
        </authorList>
    </citation>
    <scope>NUCLEOTIDE SEQUENCE [LARGE SCALE GENOMIC DNA]</scope>
    <source>
        <strain evidence="2">Wonlab-2016</strain>
    </source>
</reference>